<dbReference type="InterPro" id="IPR050103">
    <property type="entry name" value="Class-III_PLP-dep_AT"/>
</dbReference>
<dbReference type="GO" id="GO:0030170">
    <property type="term" value="F:pyridoxal phosphate binding"/>
    <property type="evidence" value="ECO:0007669"/>
    <property type="project" value="InterPro"/>
</dbReference>
<evidence type="ECO:0000256" key="4">
    <source>
        <dbReference type="ARBA" id="ARBA00022898"/>
    </source>
</evidence>
<dbReference type="Pfam" id="PF00202">
    <property type="entry name" value="Aminotran_3"/>
    <property type="match status" value="1"/>
</dbReference>
<dbReference type="RefSeq" id="WP_072984198.1">
    <property type="nucleotide sequence ID" value="NZ_FQZB01000003.1"/>
</dbReference>
<dbReference type="AlphaFoldDB" id="A0A1M6AJN1"/>
<dbReference type="InterPro" id="IPR015421">
    <property type="entry name" value="PyrdxlP-dep_Trfase_major"/>
</dbReference>
<dbReference type="PROSITE" id="PS00600">
    <property type="entry name" value="AA_TRANSFER_CLASS_3"/>
    <property type="match status" value="1"/>
</dbReference>
<keyword evidence="2 6" id="KW-0032">Aminotransferase</keyword>
<dbReference type="FunFam" id="3.40.640.10:FF:000004">
    <property type="entry name" value="Acetylornithine aminotransferase"/>
    <property type="match status" value="1"/>
</dbReference>
<dbReference type="Proteomes" id="UP000184310">
    <property type="component" value="Unassembled WGS sequence"/>
</dbReference>
<reference evidence="6 7" key="1">
    <citation type="submission" date="2016-11" db="EMBL/GenBank/DDBJ databases">
        <authorList>
            <person name="Jaros S."/>
            <person name="Januszkiewicz K."/>
            <person name="Wedrychowicz H."/>
        </authorList>
    </citation>
    <scope>NUCLEOTIDE SEQUENCE [LARGE SCALE GENOMIC DNA]</scope>
    <source>
        <strain evidence="6 7">DSM 21758</strain>
    </source>
</reference>
<organism evidence="6 7">
    <name type="scientific">Clostridium cavendishii DSM 21758</name>
    <dbReference type="NCBI Taxonomy" id="1121302"/>
    <lineage>
        <taxon>Bacteria</taxon>
        <taxon>Bacillati</taxon>
        <taxon>Bacillota</taxon>
        <taxon>Clostridia</taxon>
        <taxon>Eubacteriales</taxon>
        <taxon>Clostridiaceae</taxon>
        <taxon>Clostridium</taxon>
    </lineage>
</organism>
<keyword evidence="3 6" id="KW-0808">Transferase</keyword>
<dbReference type="InterPro" id="IPR005814">
    <property type="entry name" value="Aminotrans_3"/>
</dbReference>
<dbReference type="Gene3D" id="3.40.640.10">
    <property type="entry name" value="Type I PLP-dependent aspartate aminotransferase-like (Major domain)"/>
    <property type="match status" value="1"/>
</dbReference>
<evidence type="ECO:0000256" key="5">
    <source>
        <dbReference type="RuleBase" id="RU003560"/>
    </source>
</evidence>
<dbReference type="EMBL" id="FQZB01000003">
    <property type="protein sequence ID" value="SHI36538.1"/>
    <property type="molecule type" value="Genomic_DNA"/>
</dbReference>
<keyword evidence="7" id="KW-1185">Reference proteome</keyword>
<evidence type="ECO:0000256" key="3">
    <source>
        <dbReference type="ARBA" id="ARBA00022679"/>
    </source>
</evidence>
<dbReference type="CDD" id="cd00610">
    <property type="entry name" value="OAT_like"/>
    <property type="match status" value="1"/>
</dbReference>
<protein>
    <submittedName>
        <fullName evidence="6">Putrescine aminotransferase</fullName>
    </submittedName>
</protein>
<dbReference type="PANTHER" id="PTHR11986:SF79">
    <property type="entry name" value="ACETYLORNITHINE AMINOTRANSFERASE, MITOCHONDRIAL"/>
    <property type="match status" value="1"/>
</dbReference>
<dbReference type="STRING" id="1121302.SAMN02745163_00098"/>
<accession>A0A1M6AJN1</accession>
<name>A0A1M6AJN1_9CLOT</name>
<keyword evidence="4 5" id="KW-0663">Pyridoxal phosphate</keyword>
<comment type="similarity">
    <text evidence="5">Belongs to the class-III pyridoxal-phosphate-dependent aminotransferase family.</text>
</comment>
<dbReference type="InterPro" id="IPR049704">
    <property type="entry name" value="Aminotrans_3_PPA_site"/>
</dbReference>
<dbReference type="GO" id="GO:0008483">
    <property type="term" value="F:transaminase activity"/>
    <property type="evidence" value="ECO:0007669"/>
    <property type="project" value="UniProtKB-KW"/>
</dbReference>
<comment type="cofactor">
    <cofactor evidence="1">
        <name>pyridoxal 5'-phosphate</name>
        <dbReference type="ChEBI" id="CHEBI:597326"/>
    </cofactor>
</comment>
<dbReference type="InterPro" id="IPR015424">
    <property type="entry name" value="PyrdxlP-dep_Trfase"/>
</dbReference>
<dbReference type="SUPFAM" id="SSF53383">
    <property type="entry name" value="PLP-dependent transferases"/>
    <property type="match status" value="1"/>
</dbReference>
<proteinExistence type="inferred from homology"/>
<dbReference type="PANTHER" id="PTHR11986">
    <property type="entry name" value="AMINOTRANSFERASE CLASS III"/>
    <property type="match status" value="1"/>
</dbReference>
<evidence type="ECO:0000256" key="1">
    <source>
        <dbReference type="ARBA" id="ARBA00001933"/>
    </source>
</evidence>
<dbReference type="Gene3D" id="3.90.1150.10">
    <property type="entry name" value="Aspartate Aminotransferase, domain 1"/>
    <property type="match status" value="1"/>
</dbReference>
<dbReference type="OrthoDB" id="9801052at2"/>
<dbReference type="InterPro" id="IPR015422">
    <property type="entry name" value="PyrdxlP-dep_Trfase_small"/>
</dbReference>
<gene>
    <name evidence="6" type="ORF">SAMN02745163_00098</name>
</gene>
<dbReference type="GO" id="GO:0042802">
    <property type="term" value="F:identical protein binding"/>
    <property type="evidence" value="ECO:0007669"/>
    <property type="project" value="TreeGrafter"/>
</dbReference>
<dbReference type="PIRSF" id="PIRSF000521">
    <property type="entry name" value="Transaminase_4ab_Lys_Orn"/>
    <property type="match status" value="1"/>
</dbReference>
<evidence type="ECO:0000313" key="6">
    <source>
        <dbReference type="EMBL" id="SHI36538.1"/>
    </source>
</evidence>
<evidence type="ECO:0000256" key="2">
    <source>
        <dbReference type="ARBA" id="ARBA00022576"/>
    </source>
</evidence>
<evidence type="ECO:0000313" key="7">
    <source>
        <dbReference type="Proteomes" id="UP000184310"/>
    </source>
</evidence>
<sequence length="450" mass="50448">MSFINFDKIKDLSEKEIRVLYKKYYNNSLYNLLNVTHLNKVFVKAKGMYVYDNKKIKYLDFLAGFGALPLGHNEDAIYKSIYRFKSKPNLLDININVLNAVLANNLSNLTNNELSKCIFTNCGTETVEEALKIAMMLKEDGYIIYFNGAYHGKTLGSISLMGSKIKDNYNGGKLNALEAEFFNFEDIEELFQKYNIAAVIIEPIQGEGGINLANKEYFKELKRLCENNHSLLIFDEIQTGIGRCGYMFYYEALGVIPDCVCLSKGLSGGVIPVGAVLMKEEIWDKTHGKIKNATLSSTTFGGNSVAMVAAIKTLDIILEKKLCENAKKQGDYLVKELKKLKKKHNIISDVRGEGLLIGVELGNIKKLPYDKLKKIAIGAIIEKMLNDHHIICSITSNNPAVIRVEPPLIVTKSQCKTFIKALDSVLSDEDSLLKLTAHGFKNLMSKNKYN</sequence>